<dbReference type="Pfam" id="PF11897">
    <property type="entry name" value="DUF3417"/>
    <property type="match status" value="1"/>
</dbReference>
<dbReference type="Proteomes" id="UP000229641">
    <property type="component" value="Unassembled WGS sequence"/>
</dbReference>
<keyword evidence="4" id="KW-0732">Signal</keyword>
<dbReference type="PANTHER" id="PTHR42655:SF1">
    <property type="entry name" value="GLYCOGEN PHOSPHORYLASE"/>
    <property type="match status" value="1"/>
</dbReference>
<dbReference type="InterPro" id="IPR052182">
    <property type="entry name" value="Glycogen/Maltodextrin_Phosph"/>
</dbReference>
<evidence type="ECO:0000256" key="2">
    <source>
        <dbReference type="ARBA" id="ARBA00006047"/>
    </source>
</evidence>
<dbReference type="InterPro" id="IPR011834">
    <property type="entry name" value="Agluc_phsphrylas"/>
</dbReference>
<accession>A0A2H0LZ97</accession>
<dbReference type="GO" id="GO:0008184">
    <property type="term" value="F:glycogen phosphorylase activity"/>
    <property type="evidence" value="ECO:0007669"/>
    <property type="project" value="InterPro"/>
</dbReference>
<dbReference type="Gene3D" id="3.40.50.2000">
    <property type="entry name" value="Glycogen Phosphorylase B"/>
    <property type="match status" value="2"/>
</dbReference>
<evidence type="ECO:0000259" key="5">
    <source>
        <dbReference type="Pfam" id="PF11897"/>
    </source>
</evidence>
<dbReference type="GO" id="GO:0005975">
    <property type="term" value="P:carbohydrate metabolic process"/>
    <property type="evidence" value="ECO:0007669"/>
    <property type="project" value="InterPro"/>
</dbReference>
<dbReference type="GO" id="GO:0030170">
    <property type="term" value="F:pyridoxal phosphate binding"/>
    <property type="evidence" value="ECO:0007669"/>
    <property type="project" value="InterPro"/>
</dbReference>
<reference evidence="6 7" key="1">
    <citation type="submission" date="2017-09" db="EMBL/GenBank/DDBJ databases">
        <title>Depth-based differentiation of microbial function through sediment-hosted aquifers and enrichment of novel symbionts in the deep terrestrial subsurface.</title>
        <authorList>
            <person name="Probst A.J."/>
            <person name="Ladd B."/>
            <person name="Jarett J.K."/>
            <person name="Geller-Mcgrath D.E."/>
            <person name="Sieber C.M."/>
            <person name="Emerson J.B."/>
            <person name="Anantharaman K."/>
            <person name="Thomas B.C."/>
            <person name="Malmstrom R."/>
            <person name="Stieglmeier M."/>
            <person name="Klingl A."/>
            <person name="Woyke T."/>
            <person name="Ryan C.M."/>
            <person name="Banfield J.F."/>
        </authorList>
    </citation>
    <scope>NUCLEOTIDE SEQUENCE [LARGE SCALE GENOMIC DNA]</scope>
    <source>
        <strain evidence="6">CG11_big_fil_rev_8_21_14_0_20_42_13</strain>
    </source>
</reference>
<protein>
    <recommendedName>
        <fullName evidence="5">DUF3417 domain-containing protein</fullName>
    </recommendedName>
</protein>
<evidence type="ECO:0000256" key="1">
    <source>
        <dbReference type="ARBA" id="ARBA00001275"/>
    </source>
</evidence>
<dbReference type="PANTHER" id="PTHR42655">
    <property type="entry name" value="GLYCOGEN PHOSPHORYLASE"/>
    <property type="match status" value="1"/>
</dbReference>
<evidence type="ECO:0000256" key="4">
    <source>
        <dbReference type="SAM" id="SignalP"/>
    </source>
</evidence>
<name>A0A2H0LZ97_9BACT</name>
<comment type="catalytic activity">
    <reaction evidence="1">
        <text>[(1-&gt;4)-alpha-D-glucosyl](n) + phosphate = [(1-&gt;4)-alpha-D-glucosyl](n-1) + alpha-D-glucose 1-phosphate</text>
        <dbReference type="Rhea" id="RHEA:41732"/>
        <dbReference type="Rhea" id="RHEA-COMP:9584"/>
        <dbReference type="Rhea" id="RHEA-COMP:9586"/>
        <dbReference type="ChEBI" id="CHEBI:15444"/>
        <dbReference type="ChEBI" id="CHEBI:43474"/>
        <dbReference type="ChEBI" id="CHEBI:58601"/>
        <dbReference type="EC" id="2.4.1.1"/>
    </reaction>
</comment>
<feature type="domain" description="DUF3417" evidence="5">
    <location>
        <begin position="867"/>
        <end position="971"/>
    </location>
</feature>
<dbReference type="Pfam" id="PF00343">
    <property type="entry name" value="Phosphorylase"/>
    <property type="match status" value="1"/>
</dbReference>
<gene>
    <name evidence="6" type="ORF">COV72_05440</name>
</gene>
<feature type="chain" id="PRO_5013762616" description="DUF3417 domain-containing protein" evidence="4">
    <location>
        <begin position="27"/>
        <end position="1759"/>
    </location>
</feature>
<dbReference type="EMBL" id="PCWA01000077">
    <property type="protein sequence ID" value="PIQ88984.1"/>
    <property type="molecule type" value="Genomic_DNA"/>
</dbReference>
<comment type="caution">
    <text evidence="6">The sequence shown here is derived from an EMBL/GenBank/DDBJ whole genome shotgun (WGS) entry which is preliminary data.</text>
</comment>
<dbReference type="InterPro" id="IPR024517">
    <property type="entry name" value="Glycogen_phosphorylase_DUF3417"/>
</dbReference>
<keyword evidence="3" id="KW-0021">Allosteric enzyme</keyword>
<dbReference type="SUPFAM" id="SSF53756">
    <property type="entry name" value="UDP-Glycosyltransferase/glycogen phosphorylase"/>
    <property type="match status" value="1"/>
</dbReference>
<evidence type="ECO:0000313" key="6">
    <source>
        <dbReference type="EMBL" id="PIQ88984.1"/>
    </source>
</evidence>
<dbReference type="NCBIfam" id="TIGR02094">
    <property type="entry name" value="more_P_ylases"/>
    <property type="match status" value="1"/>
</dbReference>
<evidence type="ECO:0000313" key="7">
    <source>
        <dbReference type="Proteomes" id="UP000229641"/>
    </source>
</evidence>
<organism evidence="6 7">
    <name type="scientific">Candidatus Ghiorseimicrobium undicola</name>
    <dbReference type="NCBI Taxonomy" id="1974746"/>
    <lineage>
        <taxon>Bacteria</taxon>
        <taxon>Pseudomonadati</taxon>
        <taxon>Candidatus Omnitrophota</taxon>
        <taxon>Candidatus Ghiorseimicrobium</taxon>
    </lineage>
</organism>
<feature type="signal peptide" evidence="4">
    <location>
        <begin position="1"/>
        <end position="26"/>
    </location>
</feature>
<evidence type="ECO:0000256" key="3">
    <source>
        <dbReference type="ARBA" id="ARBA00022533"/>
    </source>
</evidence>
<sequence>MLNYKDKNFIKLAALLLIQVFLVTSAACPESISNNNTSSVYIKDNTLRVPIDSTNGYKRMQDALSAGVQESFLKENKGWQSRPEYAKYLLDVRNKILELRGAAIDVKVYYYAVGGGFSSPVSGVEDIDIVSPLIATEFTQLIGADVTKGDYEIFKRRIKKDLSSLQVIDPEKISFGRGVENIDGIGYPVFTANFSYLGKIRKVKIYYQLDAAQIYPDELKSGYNILYSRGNPGLIGKMSKAVKSGLINSLFKNNSFIVMENLPNSDLSFDGFEKVSLGDVSWAGARKLDFYTNISKSVIKKRTMPRRVFISKTGKAAIAAIFTLAAGKLTYESGESSDAEKQEVVNLGKPMHGERYASKEQFEKEKKDFTAARASKKNILSSEDTARVEGFLNPERVKAMQFAADEWQLEPAFIAGFLYEENVHTNSLNTIKESIKEFLSRIAGFYDMKNTVGLGNVSASFMQNKEFLDFLYDNSDFIMKQLLDTEADKAAFKEFIDGTDDTLGYEFIKDIQEDEGGWKGWLKTIYPTLNNLANNAEPINILLAAYAMRVKAEEIAWRNKDETDIPDTSIMNENSSSWVVGQYKEIPDALRARYSEAFNSSYYPPYAYQYFLAADYMGVRSLTERAVAKVKAYIMFSNSGVFTASGAAHFSLRSKDNSLTSKAGLNTTERFKIGRKEYDVNDAGIMNKIEVNTDKLGTIKPESGLSVTFTIRGPAARVGLADYLRNNTPILQKAMSRSESLHKGLLSRDITIILADKYDYLAGDHKANNLIILNASDLESMLNRGENPVFVSELVASLMSEELAHERGADGKAETEEILAQKGSRGTRELIAEDIAGYIKFIEIYSDDSQENSGYLAYLKTEAVYADLAEVGQNLWFEWDYKARDLYKMMDPALWNSYEVDQNPALFLKYFGIKRLKDISGSKKFRDAYAGLMTSYRTYMDPDKKTWVSENYPELKNKLAVYSSFEFGISKFTQNLQSGGLGALSGDHVKEMSDMGFNFIGVGLGYKYGYFTQRINSNGDQEDVFNDTDFSRMPKREVIDKQNGKPLLLEITMYDTVVYVKVWEVMVGRGRLYLLDTDIAENGKDDRINWKRRVTKYLYSKREGEKDQIKFHQAYILGIGEAFLLDKLGIKADFYHLNESHSGFAIIGLIKDLMKKTGLSFEQAAVTMYYKSLFTIHTPIPAGNWAFSKAEHAYAFNNNLLSEEEHEKIAALGDKDGLLNMAQLLLNLCGFKNGVSDEHGSVSREQWGGYVIGEILNGVSIPYWQSSELQELIESKIIDVKAANQVLGDEQILNLAIDRITDSELWDAHMPAKKRLIEFARKNVKNQRVRNNERPEKIKEADILFDENAFTIVVARRFAEYKRSDWVLSGDFTGIKRIFTEAINAKKPVQLIFAGKAHPEDVRGQIIIRRIHDYIKQLEENGIKNQVVFLENYNLDMAHYLEQGCDLWLSYPEVNYIPQEASATSGEKVAVNGIINGGIPTGFMRKDLVHNRNAILFNNIGEFHNELDLKNPESAINKYYGKNIKPSKRPSGEWLSMMRESLRTGMLRFGTDRMIEEYARKYYTKEAMFSGRMEENNYKLAKKVAAALEDPEALLKKIDISNVSPAALSERAFKTDGTYDPVNVEADVKFKYNIPPEAAEVSIIFKQNNRPDYIQAFRMEPVEDKGGGTWRYRGVIDTILRWDFLKDVFKSETRDFRLDKAMDCTYQIRVRPIISFSGTSSWAEKRSQGESYIRILPNIDNTAIKQISYPRMSATQQSL</sequence>
<comment type="similarity">
    <text evidence="2">Belongs to the glycogen phosphorylase family.</text>
</comment>
<dbReference type="InterPro" id="IPR000811">
    <property type="entry name" value="Glyco_trans_35"/>
</dbReference>
<dbReference type="PROSITE" id="PS51257">
    <property type="entry name" value="PROKAR_LIPOPROTEIN"/>
    <property type="match status" value="1"/>
</dbReference>
<proteinExistence type="inferred from homology"/>